<evidence type="ECO:0000313" key="3">
    <source>
        <dbReference type="EMBL" id="AVY94392.1"/>
    </source>
</evidence>
<reference evidence="3 4" key="1">
    <citation type="submission" date="2018-04" db="EMBL/GenBank/DDBJ databases">
        <title>Denitrifier Microvirgula.</title>
        <authorList>
            <person name="Anderson E."/>
            <person name="Jang J."/>
            <person name="Ishii S."/>
        </authorList>
    </citation>
    <scope>NUCLEOTIDE SEQUENCE [LARGE SCALE GENOMIC DNA]</scope>
    <source>
        <strain evidence="3 4">BE2.4</strain>
    </source>
</reference>
<sequence>MASRRGRSMPAPWMSRSQVRWTQAVRPAMASSSKGALRACHGPQYRIGSWRHRAAHHGLAGDGQQYRLADRHPVGGPARDRRCRGNHRQRTWRKHQRSDRHRPADVGQPDTQSWPDPRRGRHCDPAGGAGNVLELDSGSVLDGDVLSAGSNNTLTLLGSAVEDSRFVGAGAGDGFRSLTMAGDDWTLSGDVALIGTAADTLSVRQGRLTLGGTVDSRGGATIAQGATLRIGEGAASGSFNGSIIDNGELVFDRADDTAFSRSISGDGGLAQSGSGMLTLNGANSYRGPTRVAAGTLRLDSARAISGDSVSVAAGAVYLLDFAATPQAWTFDRALTGSGTVRVDLGTPSADFRLGSGAGSAFAGTLALGRSQFNLDGDQAAQLARATLRLESGNTTTVDNDRLALGQLSIAGGALVLPTEAPATIISEISTGRLDLQGGSVQAYVPDHYTPGEAWDGRAPTLLRQDDTIVSRLISATGITGSASLLALIDQNGTVLGTERQIGIEQHGLAVAVGDYGFYLGTGAGNDGLYVGYGLHRLDIQAGQLLHLTGDDGTLAGSTLDARLTGSGNLLIEAAGSITLNNAANTYTGTTQVSGKTLVLGNDNVLGQTSQLRIDAGATVAANGHVQGVGELLIDGDLQLSGGQLSVLPPWGSGRLEARTGSRVAFDGGGLSIGNGGRIAAGTLSGSGLLTLTGGELRLEGANPALAVTTQIAAGASAVVDDVGGLGRGDIFNDGTLRFDAANGVLSNALDGRGDVQLVQSGLTLSGANDGFAGRFDIDADSRLTVTDTRQLGSASVTDEGVLLLDVAGEGRLLNALTGAGELVKRGSGVVLAGQGLDHRGGTRIEGGGLLLDNAAATLGAAARSRLPAGRCWVATASWSAMSATTAIWWWLTLRRGCPGPADWKSAGRWTTGAASCSAVPVSAMRWCCKVTTVAPALPGCGFMPGWTAMIRRLTAYCWMAVAPVARPHCR</sequence>
<evidence type="ECO:0008006" key="5">
    <source>
        <dbReference type="Google" id="ProtNLM"/>
    </source>
</evidence>
<dbReference type="Gene3D" id="2.160.20.20">
    <property type="match status" value="1"/>
</dbReference>
<dbReference type="InterPro" id="IPR011050">
    <property type="entry name" value="Pectin_lyase_fold/virulence"/>
</dbReference>
<dbReference type="PANTHER" id="PTHR35037:SF3">
    <property type="entry name" value="C-TERMINAL REGION OF AIDA-LIKE PROTEIN"/>
    <property type="match status" value="1"/>
</dbReference>
<accession>A0A2S0PAM9</accession>
<evidence type="ECO:0000256" key="2">
    <source>
        <dbReference type="SAM" id="MobiDB-lite"/>
    </source>
</evidence>
<dbReference type="InterPro" id="IPR012332">
    <property type="entry name" value="Autotransporter_pectin_lyase_C"/>
</dbReference>
<dbReference type="SUPFAM" id="SSF51126">
    <property type="entry name" value="Pectin lyase-like"/>
    <property type="match status" value="2"/>
</dbReference>
<dbReference type="STRING" id="1122240.GCA_000620105_00097"/>
<dbReference type="KEGG" id="maer:DAI18_10305"/>
<evidence type="ECO:0000256" key="1">
    <source>
        <dbReference type="ARBA" id="ARBA00022729"/>
    </source>
</evidence>
<feature type="region of interest" description="Disordered" evidence="2">
    <location>
        <begin position="61"/>
        <end position="129"/>
    </location>
</feature>
<protein>
    <recommendedName>
        <fullName evidence="5">Autochaperone domain-containing protein</fullName>
    </recommendedName>
</protein>
<organism evidence="3 4">
    <name type="scientific">Microvirgula aerodenitrificans</name>
    <dbReference type="NCBI Taxonomy" id="57480"/>
    <lineage>
        <taxon>Bacteria</taxon>
        <taxon>Pseudomonadati</taxon>
        <taxon>Pseudomonadota</taxon>
        <taxon>Betaproteobacteria</taxon>
        <taxon>Neisseriales</taxon>
        <taxon>Aquaspirillaceae</taxon>
        <taxon>Microvirgula</taxon>
    </lineage>
</organism>
<feature type="compositionally biased region" description="Basic residues" evidence="2">
    <location>
        <begin position="81"/>
        <end position="100"/>
    </location>
</feature>
<evidence type="ECO:0000313" key="4">
    <source>
        <dbReference type="Proteomes" id="UP000244173"/>
    </source>
</evidence>
<keyword evidence="1" id="KW-0732">Signal</keyword>
<dbReference type="PANTHER" id="PTHR35037">
    <property type="entry name" value="C-TERMINAL REGION OF AIDA-LIKE PROTEIN"/>
    <property type="match status" value="1"/>
</dbReference>
<dbReference type="Proteomes" id="UP000244173">
    <property type="component" value="Chromosome"/>
</dbReference>
<name>A0A2S0PAM9_9NEIS</name>
<dbReference type="InterPro" id="IPR013425">
    <property type="entry name" value="Autotrns_rpt"/>
</dbReference>
<dbReference type="AlphaFoldDB" id="A0A2S0PAM9"/>
<gene>
    <name evidence="3" type="ORF">DAI18_10305</name>
</gene>
<proteinExistence type="predicted"/>
<dbReference type="Pfam" id="PF12951">
    <property type="entry name" value="PATR"/>
    <property type="match status" value="2"/>
</dbReference>
<dbReference type="NCBIfam" id="TIGR02601">
    <property type="entry name" value="autotrns_rpt"/>
    <property type="match status" value="1"/>
</dbReference>
<dbReference type="EMBL" id="CP028519">
    <property type="protein sequence ID" value="AVY94392.1"/>
    <property type="molecule type" value="Genomic_DNA"/>
</dbReference>
<dbReference type="InterPro" id="IPR051551">
    <property type="entry name" value="Autotransporter_adhesion"/>
</dbReference>
<keyword evidence="4" id="KW-1185">Reference proteome</keyword>